<accession>A0AAD7SHV0</accession>
<name>A0AAD7SHV0_9TELE</name>
<dbReference type="PANTHER" id="PTHR47130">
    <property type="entry name" value="SI:DKEY-19B23.11-RELATED"/>
    <property type="match status" value="1"/>
</dbReference>
<dbReference type="PROSITE" id="PS51034">
    <property type="entry name" value="ZP_2"/>
    <property type="match status" value="1"/>
</dbReference>
<sequence>MTYEDLTLRGLVVSVHVNLVDKEKGKVENALIQRCTFPIRELLVCLPERRMVLVADTSHISPPIEPRRVTLLDPSCGPIDTDRTRALFSLSLDSCGTIRTLEDNHLVYVNEVRYSPSQYPPPDPLTPPQSQYRLPIGCRYPVKDNGSLPIYHPHPGASLTFPTRRRTVRSHRGGSQQIPVVRVGGGKPGKVYRKAKSATVKIPSPHR</sequence>
<protein>
    <recommendedName>
        <fullName evidence="2">ZP domain-containing protein</fullName>
    </recommendedName>
</protein>
<feature type="region of interest" description="Disordered" evidence="1">
    <location>
        <begin position="184"/>
        <end position="207"/>
    </location>
</feature>
<dbReference type="PANTHER" id="PTHR47130:SF1">
    <property type="entry name" value="ZP DOMAIN-CONTAINING PROTEIN"/>
    <property type="match status" value="1"/>
</dbReference>
<organism evidence="3 4">
    <name type="scientific">Aldrovandia affinis</name>
    <dbReference type="NCBI Taxonomy" id="143900"/>
    <lineage>
        <taxon>Eukaryota</taxon>
        <taxon>Metazoa</taxon>
        <taxon>Chordata</taxon>
        <taxon>Craniata</taxon>
        <taxon>Vertebrata</taxon>
        <taxon>Euteleostomi</taxon>
        <taxon>Actinopterygii</taxon>
        <taxon>Neopterygii</taxon>
        <taxon>Teleostei</taxon>
        <taxon>Notacanthiformes</taxon>
        <taxon>Halosauridae</taxon>
        <taxon>Aldrovandia</taxon>
    </lineage>
</organism>
<feature type="domain" description="ZP" evidence="2">
    <location>
        <begin position="44"/>
        <end position="207"/>
    </location>
</feature>
<evidence type="ECO:0000259" key="2">
    <source>
        <dbReference type="PROSITE" id="PS51034"/>
    </source>
</evidence>
<dbReference type="InterPro" id="IPR001507">
    <property type="entry name" value="ZP_dom"/>
</dbReference>
<proteinExistence type="predicted"/>
<evidence type="ECO:0000313" key="3">
    <source>
        <dbReference type="EMBL" id="KAJ8401736.1"/>
    </source>
</evidence>
<dbReference type="Gene3D" id="2.60.40.3210">
    <property type="entry name" value="Zona pellucida, ZP-N domain"/>
    <property type="match status" value="1"/>
</dbReference>
<evidence type="ECO:0000256" key="1">
    <source>
        <dbReference type="SAM" id="MobiDB-lite"/>
    </source>
</evidence>
<dbReference type="Pfam" id="PF23344">
    <property type="entry name" value="ZP-N"/>
    <property type="match status" value="1"/>
</dbReference>
<comment type="caution">
    <text evidence="3">The sequence shown here is derived from an EMBL/GenBank/DDBJ whole genome shotgun (WGS) entry which is preliminary data.</text>
</comment>
<keyword evidence="4" id="KW-1185">Reference proteome</keyword>
<dbReference type="EMBL" id="JAINUG010000068">
    <property type="protein sequence ID" value="KAJ8401736.1"/>
    <property type="molecule type" value="Genomic_DNA"/>
</dbReference>
<gene>
    <name evidence="3" type="ORF">AAFF_G00377070</name>
</gene>
<dbReference type="AlphaFoldDB" id="A0AAD7SHV0"/>
<reference evidence="3" key="1">
    <citation type="journal article" date="2023" name="Science">
        <title>Genome structures resolve the early diversification of teleost fishes.</title>
        <authorList>
            <person name="Parey E."/>
            <person name="Louis A."/>
            <person name="Montfort J."/>
            <person name="Bouchez O."/>
            <person name="Roques C."/>
            <person name="Iampietro C."/>
            <person name="Lluch J."/>
            <person name="Castinel A."/>
            <person name="Donnadieu C."/>
            <person name="Desvignes T."/>
            <person name="Floi Bucao C."/>
            <person name="Jouanno E."/>
            <person name="Wen M."/>
            <person name="Mejri S."/>
            <person name="Dirks R."/>
            <person name="Jansen H."/>
            <person name="Henkel C."/>
            <person name="Chen W.J."/>
            <person name="Zahm M."/>
            <person name="Cabau C."/>
            <person name="Klopp C."/>
            <person name="Thompson A.W."/>
            <person name="Robinson-Rechavi M."/>
            <person name="Braasch I."/>
            <person name="Lecointre G."/>
            <person name="Bobe J."/>
            <person name="Postlethwait J.H."/>
            <person name="Berthelot C."/>
            <person name="Roest Crollius H."/>
            <person name="Guiguen Y."/>
        </authorList>
    </citation>
    <scope>NUCLEOTIDE SEQUENCE</scope>
    <source>
        <strain evidence="3">NC1722</strain>
    </source>
</reference>
<evidence type="ECO:0000313" key="4">
    <source>
        <dbReference type="Proteomes" id="UP001221898"/>
    </source>
</evidence>
<dbReference type="Proteomes" id="UP001221898">
    <property type="component" value="Unassembled WGS sequence"/>
</dbReference>
<dbReference type="InterPro" id="IPR055356">
    <property type="entry name" value="ZP-N"/>
</dbReference>